<sequence>MRIGGALLPALAVFAALLLHAHNDFGPVDSYLPSATANATVEAHFSDSYYQARALFRSRAEAAGADLFSLPLEHLRTLDLTVDMAVLPGSRDCVLLHISGTHGVEGFAGSAIQSALLERAAKSPSSAKLRPTVIFVHALNPYGFAQLRRFNEHGVDLNRNWLTQEEFQERQKRDPNRLGYLDVYGLLNPTDLRGFNNWFWVKAIVHLATKGFDAIKKATIGGNYRFPQTLFYGGKELEPSLALLQAFLREHVDFSGVKKFAMIDVHTGLGPAGVDTLMLGAASDMAVARDVFTGPEYTDKVVFVHDNDNPVSRGYDGVGGFTFDGVASLLGPQTKRNALLFCQEFGTVPGVFILKAMIEENAMYHHSPSPVSRLPYAQKLRDVFYLHQSGTWKSEVLRRGADVYDRIHAYLSA</sequence>
<proteinExistence type="predicted"/>
<dbReference type="OMA" id="SYVHAVM"/>
<name>G4YPL1_PHYSP</name>
<dbReference type="Pfam" id="PF10994">
    <property type="entry name" value="DUF2817"/>
    <property type="match status" value="1"/>
</dbReference>
<dbReference type="AlphaFoldDB" id="G4YPL1"/>
<dbReference type="Gene3D" id="3.40.630.10">
    <property type="entry name" value="Zn peptidases"/>
    <property type="match status" value="1"/>
</dbReference>
<protein>
    <recommendedName>
        <fullName evidence="4">DUF2817 domain-containing protein</fullName>
    </recommendedName>
</protein>
<evidence type="ECO:0008006" key="4">
    <source>
        <dbReference type="Google" id="ProtNLM"/>
    </source>
</evidence>
<organism evidence="2 3">
    <name type="scientific">Phytophthora sojae (strain P6497)</name>
    <name type="common">Soybean stem and root rot agent</name>
    <name type="synonym">Phytophthora megasperma f. sp. glycines</name>
    <dbReference type="NCBI Taxonomy" id="1094619"/>
    <lineage>
        <taxon>Eukaryota</taxon>
        <taxon>Sar</taxon>
        <taxon>Stramenopiles</taxon>
        <taxon>Oomycota</taxon>
        <taxon>Peronosporomycetes</taxon>
        <taxon>Peronosporales</taxon>
        <taxon>Peronosporaceae</taxon>
        <taxon>Phytophthora</taxon>
    </lineage>
</organism>
<dbReference type="KEGG" id="psoj:PHYSODRAFT_248515"/>
<dbReference type="SUPFAM" id="SSF53187">
    <property type="entry name" value="Zn-dependent exopeptidases"/>
    <property type="match status" value="1"/>
</dbReference>
<dbReference type="EMBL" id="JH159151">
    <property type="protein sequence ID" value="EGZ28313.1"/>
    <property type="molecule type" value="Genomic_DNA"/>
</dbReference>
<gene>
    <name evidence="2" type="ORF">PHYSODRAFT_248515</name>
</gene>
<keyword evidence="3" id="KW-1185">Reference proteome</keyword>
<keyword evidence="1" id="KW-0732">Signal</keyword>
<feature type="signal peptide" evidence="1">
    <location>
        <begin position="1"/>
        <end position="23"/>
    </location>
</feature>
<dbReference type="InParanoid" id="G4YPL1"/>
<evidence type="ECO:0000313" key="3">
    <source>
        <dbReference type="Proteomes" id="UP000002640"/>
    </source>
</evidence>
<dbReference type="Proteomes" id="UP000002640">
    <property type="component" value="Unassembled WGS sequence"/>
</dbReference>
<dbReference type="GeneID" id="20637837"/>
<feature type="chain" id="PRO_5003471438" description="DUF2817 domain-containing protein" evidence="1">
    <location>
        <begin position="24"/>
        <end position="413"/>
    </location>
</feature>
<dbReference type="CDD" id="cd06233">
    <property type="entry name" value="M14-like"/>
    <property type="match status" value="1"/>
</dbReference>
<dbReference type="InterPro" id="IPR021259">
    <property type="entry name" value="DUF2817"/>
</dbReference>
<evidence type="ECO:0000256" key="1">
    <source>
        <dbReference type="SAM" id="SignalP"/>
    </source>
</evidence>
<accession>G4YPL1</accession>
<dbReference type="RefSeq" id="XP_009515588.1">
    <property type="nucleotide sequence ID" value="XM_009517293.1"/>
</dbReference>
<evidence type="ECO:0000313" key="2">
    <source>
        <dbReference type="EMBL" id="EGZ28313.1"/>
    </source>
</evidence>
<reference evidence="2 3" key="1">
    <citation type="journal article" date="2006" name="Science">
        <title>Phytophthora genome sequences uncover evolutionary origins and mechanisms of pathogenesis.</title>
        <authorList>
            <person name="Tyler B.M."/>
            <person name="Tripathy S."/>
            <person name="Zhang X."/>
            <person name="Dehal P."/>
            <person name="Jiang R.H."/>
            <person name="Aerts A."/>
            <person name="Arredondo F.D."/>
            <person name="Baxter L."/>
            <person name="Bensasson D."/>
            <person name="Beynon J.L."/>
            <person name="Chapman J."/>
            <person name="Damasceno C.M."/>
            <person name="Dorrance A.E."/>
            <person name="Dou D."/>
            <person name="Dickerman A.W."/>
            <person name="Dubchak I.L."/>
            <person name="Garbelotto M."/>
            <person name="Gijzen M."/>
            <person name="Gordon S.G."/>
            <person name="Govers F."/>
            <person name="Grunwald N.J."/>
            <person name="Huang W."/>
            <person name="Ivors K.L."/>
            <person name="Jones R.W."/>
            <person name="Kamoun S."/>
            <person name="Krampis K."/>
            <person name="Lamour K.H."/>
            <person name="Lee M.K."/>
            <person name="McDonald W.H."/>
            <person name="Medina M."/>
            <person name="Meijer H.J."/>
            <person name="Nordberg E.K."/>
            <person name="Maclean D.J."/>
            <person name="Ospina-Giraldo M.D."/>
            <person name="Morris P.F."/>
            <person name="Phuntumart V."/>
            <person name="Putnam N.H."/>
            <person name="Rash S."/>
            <person name="Rose J.K."/>
            <person name="Sakihama Y."/>
            <person name="Salamov A.A."/>
            <person name="Savidor A."/>
            <person name="Scheuring C.F."/>
            <person name="Smith B.M."/>
            <person name="Sobral B.W."/>
            <person name="Terry A."/>
            <person name="Torto-Alalibo T.A."/>
            <person name="Win J."/>
            <person name="Xu Z."/>
            <person name="Zhang H."/>
            <person name="Grigoriev I.V."/>
            <person name="Rokhsar D.S."/>
            <person name="Boore J.L."/>
        </authorList>
    </citation>
    <scope>NUCLEOTIDE SEQUENCE [LARGE SCALE GENOMIC DNA]</scope>
    <source>
        <strain evidence="2 3">P6497</strain>
    </source>
</reference>